<protein>
    <submittedName>
        <fullName evidence="1">Uncharacterized protein</fullName>
    </submittedName>
</protein>
<sequence>MPANKTLLPSLPPSGWQTEPLINDTKFSESLANQYIHQLAHSIGYHIVGSAQLNHSFQYPYNCLLSLKFITEQRGFTRYFVITWQINNGAHLFEFMGKK</sequence>
<name>A0ABY7CDN3_9BASI</name>
<proteinExistence type="predicted"/>
<gene>
    <name evidence="1" type="ORF">PtA15_2A884</name>
</gene>
<dbReference type="Proteomes" id="UP001164743">
    <property type="component" value="Chromosome 2A"/>
</dbReference>
<dbReference type="GeneID" id="77807845"/>
<accession>A0ABY7CDN3</accession>
<dbReference type="EMBL" id="CP110422">
    <property type="protein sequence ID" value="WAQ82567.1"/>
    <property type="molecule type" value="Genomic_DNA"/>
</dbReference>
<evidence type="ECO:0000313" key="2">
    <source>
        <dbReference type="Proteomes" id="UP001164743"/>
    </source>
</evidence>
<keyword evidence="2" id="KW-1185">Reference proteome</keyword>
<evidence type="ECO:0000313" key="1">
    <source>
        <dbReference type="EMBL" id="WAQ82567.1"/>
    </source>
</evidence>
<reference evidence="1" key="1">
    <citation type="submission" date="2022-10" db="EMBL/GenBank/DDBJ databases">
        <title>Puccinia triticina Genome sequencing and assembly.</title>
        <authorList>
            <person name="Li C."/>
        </authorList>
    </citation>
    <scope>NUCLEOTIDE SEQUENCE</scope>
    <source>
        <strain evidence="1">Pt15</strain>
    </source>
</reference>
<dbReference type="RefSeq" id="XP_053018122.1">
    <property type="nucleotide sequence ID" value="XM_053166950.1"/>
</dbReference>
<organism evidence="1 2">
    <name type="scientific">Puccinia triticina</name>
    <dbReference type="NCBI Taxonomy" id="208348"/>
    <lineage>
        <taxon>Eukaryota</taxon>
        <taxon>Fungi</taxon>
        <taxon>Dikarya</taxon>
        <taxon>Basidiomycota</taxon>
        <taxon>Pucciniomycotina</taxon>
        <taxon>Pucciniomycetes</taxon>
        <taxon>Pucciniales</taxon>
        <taxon>Pucciniaceae</taxon>
        <taxon>Puccinia</taxon>
    </lineage>
</organism>